<accession>A0AAP0BFJ9</accession>
<comment type="caution">
    <text evidence="1">The sequence shown here is derived from an EMBL/GenBank/DDBJ whole genome shotgun (WGS) entry which is preliminary data.</text>
</comment>
<dbReference type="Proteomes" id="UP001418222">
    <property type="component" value="Unassembled WGS sequence"/>
</dbReference>
<sequence>MMSDHSSYGMDLCSHVDVYSPDGQSWCELKVIGSVRTCAVRSKPTQCWGRSSTACMSGGSLSSTPQITLGGRWRCLTKEFRQTLSDSASSTTSFLLFSLYDNRQYYQTRSYDSTAPPDSEWCWPVMRASCVCLSTVNIKA</sequence>
<organism evidence="1 2">
    <name type="scientific">Platanthera zijinensis</name>
    <dbReference type="NCBI Taxonomy" id="2320716"/>
    <lineage>
        <taxon>Eukaryota</taxon>
        <taxon>Viridiplantae</taxon>
        <taxon>Streptophyta</taxon>
        <taxon>Embryophyta</taxon>
        <taxon>Tracheophyta</taxon>
        <taxon>Spermatophyta</taxon>
        <taxon>Magnoliopsida</taxon>
        <taxon>Liliopsida</taxon>
        <taxon>Asparagales</taxon>
        <taxon>Orchidaceae</taxon>
        <taxon>Orchidoideae</taxon>
        <taxon>Orchideae</taxon>
        <taxon>Orchidinae</taxon>
        <taxon>Platanthera</taxon>
    </lineage>
</organism>
<name>A0AAP0BFJ9_9ASPA</name>
<dbReference type="EMBL" id="JBBWWQ010000010">
    <property type="protein sequence ID" value="KAK8937411.1"/>
    <property type="molecule type" value="Genomic_DNA"/>
</dbReference>
<dbReference type="AlphaFoldDB" id="A0AAP0BFJ9"/>
<keyword evidence="2" id="KW-1185">Reference proteome</keyword>
<evidence type="ECO:0000313" key="2">
    <source>
        <dbReference type="Proteomes" id="UP001418222"/>
    </source>
</evidence>
<proteinExistence type="predicted"/>
<evidence type="ECO:0000313" key="1">
    <source>
        <dbReference type="EMBL" id="KAK8937411.1"/>
    </source>
</evidence>
<gene>
    <name evidence="1" type="ORF">KSP39_PZI012571</name>
</gene>
<reference evidence="1 2" key="1">
    <citation type="journal article" date="2022" name="Nat. Plants">
        <title>Genomes of leafy and leafless Platanthera orchids illuminate the evolution of mycoheterotrophy.</title>
        <authorList>
            <person name="Li M.H."/>
            <person name="Liu K.W."/>
            <person name="Li Z."/>
            <person name="Lu H.C."/>
            <person name="Ye Q.L."/>
            <person name="Zhang D."/>
            <person name="Wang J.Y."/>
            <person name="Li Y.F."/>
            <person name="Zhong Z.M."/>
            <person name="Liu X."/>
            <person name="Yu X."/>
            <person name="Liu D.K."/>
            <person name="Tu X.D."/>
            <person name="Liu B."/>
            <person name="Hao Y."/>
            <person name="Liao X.Y."/>
            <person name="Jiang Y.T."/>
            <person name="Sun W.H."/>
            <person name="Chen J."/>
            <person name="Chen Y.Q."/>
            <person name="Ai Y."/>
            <person name="Zhai J.W."/>
            <person name="Wu S.S."/>
            <person name="Zhou Z."/>
            <person name="Hsiao Y.Y."/>
            <person name="Wu W.L."/>
            <person name="Chen Y.Y."/>
            <person name="Lin Y.F."/>
            <person name="Hsu J.L."/>
            <person name="Li C.Y."/>
            <person name="Wang Z.W."/>
            <person name="Zhao X."/>
            <person name="Zhong W.Y."/>
            <person name="Ma X.K."/>
            <person name="Ma L."/>
            <person name="Huang J."/>
            <person name="Chen G.Z."/>
            <person name="Huang M.Z."/>
            <person name="Huang L."/>
            <person name="Peng D.H."/>
            <person name="Luo Y.B."/>
            <person name="Zou S.Q."/>
            <person name="Chen S.P."/>
            <person name="Lan S."/>
            <person name="Tsai W.C."/>
            <person name="Van de Peer Y."/>
            <person name="Liu Z.J."/>
        </authorList>
    </citation>
    <scope>NUCLEOTIDE SEQUENCE [LARGE SCALE GENOMIC DNA]</scope>
    <source>
        <strain evidence="1">Lor287</strain>
    </source>
</reference>
<protein>
    <submittedName>
        <fullName evidence="1">Uncharacterized protein</fullName>
    </submittedName>
</protein>